<organism evidence="2 3">
    <name type="scientific">Trichormus variabilis NIES-23</name>
    <dbReference type="NCBI Taxonomy" id="1973479"/>
    <lineage>
        <taxon>Bacteria</taxon>
        <taxon>Bacillati</taxon>
        <taxon>Cyanobacteriota</taxon>
        <taxon>Cyanophyceae</taxon>
        <taxon>Nostocales</taxon>
        <taxon>Nostocaceae</taxon>
        <taxon>Trichormus</taxon>
    </lineage>
</organism>
<dbReference type="AlphaFoldDB" id="A0A1Z4KHU4"/>
<feature type="domain" description="VOC" evidence="1">
    <location>
        <begin position="4"/>
        <end position="130"/>
    </location>
</feature>
<dbReference type="PROSITE" id="PS51819">
    <property type="entry name" value="VOC"/>
    <property type="match status" value="1"/>
</dbReference>
<dbReference type="CDD" id="cd07264">
    <property type="entry name" value="VOC_like"/>
    <property type="match status" value="1"/>
</dbReference>
<sequence length="135" mass="15543">MQIQLTHIRLLVSNYKDCFLFYRDALGFFIDWGDENSGYAELHTGDSIKLALFRKELMAEAVPSAYQPSAIECQNKVALVFAVDNVDEFYYHLKDHNAIIVTQPLNRPEWGLRTAHFRDPDGNLIEIFSNMSNVN</sequence>
<reference evidence="2 3" key="1">
    <citation type="submission" date="2017-06" db="EMBL/GenBank/DDBJ databases">
        <title>Genome sequencing of cyanobaciteial culture collection at National Institute for Environmental Studies (NIES).</title>
        <authorList>
            <person name="Hirose Y."/>
            <person name="Shimura Y."/>
            <person name="Fujisawa T."/>
            <person name="Nakamura Y."/>
            <person name="Kawachi M."/>
        </authorList>
    </citation>
    <scope>NUCLEOTIDE SEQUENCE [LARGE SCALE GENOMIC DNA]</scope>
    <source>
        <strain evidence="2 3">NIES-23</strain>
    </source>
</reference>
<protein>
    <recommendedName>
        <fullName evidence="1">VOC domain-containing protein</fullName>
    </recommendedName>
</protein>
<evidence type="ECO:0000259" key="1">
    <source>
        <dbReference type="PROSITE" id="PS51819"/>
    </source>
</evidence>
<dbReference type="InterPro" id="IPR029068">
    <property type="entry name" value="Glyas_Bleomycin-R_OHBP_Dase"/>
</dbReference>
<name>A0A1Z4KHU4_ANAVA</name>
<dbReference type="SUPFAM" id="SSF54593">
    <property type="entry name" value="Glyoxalase/Bleomycin resistance protein/Dihydroxybiphenyl dioxygenase"/>
    <property type="match status" value="1"/>
</dbReference>
<accession>A0A1Z4KHU4</accession>
<proteinExistence type="predicted"/>
<evidence type="ECO:0000313" key="3">
    <source>
        <dbReference type="Proteomes" id="UP000217507"/>
    </source>
</evidence>
<dbReference type="Pfam" id="PF00903">
    <property type="entry name" value="Glyoxalase"/>
    <property type="match status" value="1"/>
</dbReference>
<evidence type="ECO:0000313" key="2">
    <source>
        <dbReference type="EMBL" id="BAY68546.1"/>
    </source>
</evidence>
<dbReference type="EMBL" id="AP018216">
    <property type="protein sequence ID" value="BAY68546.1"/>
    <property type="molecule type" value="Genomic_DNA"/>
</dbReference>
<dbReference type="PANTHER" id="PTHR21366">
    <property type="entry name" value="GLYOXALASE FAMILY PROTEIN"/>
    <property type="match status" value="1"/>
</dbReference>
<dbReference type="InterPro" id="IPR050383">
    <property type="entry name" value="GlyoxalaseI/FosfomycinResist"/>
</dbReference>
<dbReference type="InterPro" id="IPR004360">
    <property type="entry name" value="Glyas_Fos-R_dOase_dom"/>
</dbReference>
<dbReference type="InterPro" id="IPR037523">
    <property type="entry name" value="VOC_core"/>
</dbReference>
<dbReference type="Proteomes" id="UP000217507">
    <property type="component" value="Chromosome"/>
</dbReference>
<gene>
    <name evidence="2" type="ORF">NIES23_13340</name>
</gene>
<dbReference type="PANTHER" id="PTHR21366:SF22">
    <property type="entry name" value="VOC DOMAIN-CONTAINING PROTEIN"/>
    <property type="match status" value="1"/>
</dbReference>
<dbReference type="Gene3D" id="3.10.180.10">
    <property type="entry name" value="2,3-Dihydroxybiphenyl 1,2-Dioxygenase, domain 1"/>
    <property type="match status" value="1"/>
</dbReference>